<sequence length="593" mass="68974">MKPLAVLKQDLVIRVNQVMEEYFSKIEELETRLLEKDEEINRLSSSLSEMTTNYEIIKTADTEKSVEISRLQRELQTLKLCESGEPELIIIYQPQDIFNYPRNIIRWYFNELDLTKLTFDNLVVSLKGLIDLLDCEMIDEFLFYINDNRLNSLREGELVELISLLELYLQAQFKKGIFSSAGIFSMINSIYKQGWIALLKDFFETNHSYLEESIFKIDASSFDFEEPLTLLRIYFDLKLHTKAEAWLKEIFHSMVLDKELESKDAIELLYFGLVYELEDKALIFIPEIRTLMNNSMLPELKAFKVYYDSFSSGCGVEKTVQELSILQREARSLSTPLKLRGFEEMVSRLKSLQKKELQQEIKTQLATKLQSSLKEESQSKLSLLKKFQSVVEIKNGLNYCPYDNTHLKAIEALLAKYADSGKNVVSQYIPVQLFYCAACNKAFINRSLENKLIPLVSLTQLDIIQYSPVTKTTTSHKKVNQSLGAPIVNSNFQVSVSPPAPLPNSHYGEKWQEESPLKKLGYSTNLTRRDRWDVLIHRAVPKLGYERVAEYLNWFIEDKQKIKQKDFSRAISIWEDDLRRLNEHRANEILRQG</sequence>
<proteinExistence type="predicted"/>
<dbReference type="PATRIC" id="fig|476652.3.peg.3348"/>
<evidence type="ECO:0000256" key="1">
    <source>
        <dbReference type="SAM" id="Coils"/>
    </source>
</evidence>
<keyword evidence="1" id="KW-0175">Coiled coil</keyword>
<accession>A0A0J1FMZ6</accession>
<organism evidence="2 3">
    <name type="scientific">Desulfosporosinus acididurans</name>
    <dbReference type="NCBI Taxonomy" id="476652"/>
    <lineage>
        <taxon>Bacteria</taxon>
        <taxon>Bacillati</taxon>
        <taxon>Bacillota</taxon>
        <taxon>Clostridia</taxon>
        <taxon>Eubacteriales</taxon>
        <taxon>Desulfitobacteriaceae</taxon>
        <taxon>Desulfosporosinus</taxon>
    </lineage>
</organism>
<feature type="coiled-coil region" evidence="1">
    <location>
        <begin position="12"/>
        <end position="46"/>
    </location>
</feature>
<dbReference type="RefSeq" id="WP_047810994.1">
    <property type="nucleotide sequence ID" value="NZ_LDZY01000011.1"/>
</dbReference>
<name>A0A0J1FMZ6_9FIRM</name>
<dbReference type="STRING" id="476652.DEAC_c31780"/>
<protein>
    <submittedName>
        <fullName evidence="2">Uncharacterized protein</fullName>
    </submittedName>
</protein>
<evidence type="ECO:0000313" key="2">
    <source>
        <dbReference type="EMBL" id="KLU64850.1"/>
    </source>
</evidence>
<keyword evidence="3" id="KW-1185">Reference proteome</keyword>
<gene>
    <name evidence="2" type="ORF">DEAC_c31780</name>
</gene>
<dbReference type="AlphaFoldDB" id="A0A0J1FMZ6"/>
<reference evidence="2 3" key="1">
    <citation type="submission" date="2015-06" db="EMBL/GenBank/DDBJ databases">
        <title>Draft genome of the moderately acidophilic sulfate reducer Candidatus Desulfosporosinus acididurans strain M1.</title>
        <authorList>
            <person name="Poehlein A."/>
            <person name="Petzsch P."/>
            <person name="Johnson B.D."/>
            <person name="Schloemann M."/>
            <person name="Daniel R."/>
            <person name="Muehling M."/>
        </authorList>
    </citation>
    <scope>NUCLEOTIDE SEQUENCE [LARGE SCALE GENOMIC DNA]</scope>
    <source>
        <strain evidence="2 3">M1</strain>
    </source>
</reference>
<dbReference type="Proteomes" id="UP000036356">
    <property type="component" value="Unassembled WGS sequence"/>
</dbReference>
<comment type="caution">
    <text evidence="2">The sequence shown here is derived from an EMBL/GenBank/DDBJ whole genome shotgun (WGS) entry which is preliminary data.</text>
</comment>
<dbReference type="EMBL" id="LDZY01000011">
    <property type="protein sequence ID" value="KLU64850.1"/>
    <property type="molecule type" value="Genomic_DNA"/>
</dbReference>
<evidence type="ECO:0000313" key="3">
    <source>
        <dbReference type="Proteomes" id="UP000036356"/>
    </source>
</evidence>